<protein>
    <recommendedName>
        <fullName evidence="4">OCIA domain-containing protein 1</fullName>
    </recommendedName>
</protein>
<evidence type="ECO:0000256" key="4">
    <source>
        <dbReference type="ARBA" id="ARBA00040877"/>
    </source>
</evidence>
<feature type="domain" description="OCIA" evidence="5">
    <location>
        <begin position="24"/>
        <end position="55"/>
    </location>
</feature>
<reference evidence="6" key="2">
    <citation type="submission" date="2025-09" db="UniProtKB">
        <authorList>
            <consortium name="Ensembl"/>
        </authorList>
    </citation>
    <scope>IDENTIFICATION</scope>
</reference>
<sequence>QFGSMVLNTPNIQIAPVPLHGLCTTEDERRIFRECNEERFWYRSVPISAVSMIVRSLPSLQVPIYIYACVCNFHSMHLKKWGFLPTKACAQINLLVFKVLLASSLFLWIQTNTATPLIHYSFPPQIPCPILNHMGIIDATFFCLNVSTKTTVSDHVLIK</sequence>
<evidence type="ECO:0000313" key="6">
    <source>
        <dbReference type="Ensembl" id="ENSCSRP00000009484.1"/>
    </source>
</evidence>
<dbReference type="InterPro" id="IPR009764">
    <property type="entry name" value="OCIA_dom"/>
</dbReference>
<reference evidence="6" key="1">
    <citation type="submission" date="2025-08" db="UniProtKB">
        <authorList>
            <consortium name="Ensembl"/>
        </authorList>
    </citation>
    <scope>IDENTIFICATION</scope>
</reference>
<evidence type="ECO:0000313" key="7">
    <source>
        <dbReference type="Proteomes" id="UP000694403"/>
    </source>
</evidence>
<evidence type="ECO:0000256" key="3">
    <source>
        <dbReference type="ARBA" id="ARBA00037952"/>
    </source>
</evidence>
<dbReference type="PANTHER" id="PTHR13336:SF4">
    <property type="entry name" value="OCIA DOMAIN-CONTAINING PROTEIN 1"/>
    <property type="match status" value="1"/>
</dbReference>
<accession>A0A8C3S6K3</accession>
<dbReference type="Pfam" id="PF07051">
    <property type="entry name" value="OCIA"/>
    <property type="match status" value="1"/>
</dbReference>
<evidence type="ECO:0000256" key="2">
    <source>
        <dbReference type="ARBA" id="ARBA00022753"/>
    </source>
</evidence>
<dbReference type="PANTHER" id="PTHR13336">
    <property type="entry name" value="OVARIAN CARCINOMA IMMUNOREACTIVE ANTIGEN"/>
    <property type="match status" value="1"/>
</dbReference>
<keyword evidence="7" id="KW-1185">Reference proteome</keyword>
<name>A0A8C3S6K3_CHESE</name>
<evidence type="ECO:0000256" key="1">
    <source>
        <dbReference type="ARBA" id="ARBA00004177"/>
    </source>
</evidence>
<comment type="subcellular location">
    <subcellularLocation>
        <location evidence="1">Endosome</location>
    </subcellularLocation>
</comment>
<proteinExistence type="inferred from homology"/>
<organism evidence="6 7">
    <name type="scientific">Chelydra serpentina</name>
    <name type="common">Snapping turtle</name>
    <name type="synonym">Testudo serpentina</name>
    <dbReference type="NCBI Taxonomy" id="8475"/>
    <lineage>
        <taxon>Eukaryota</taxon>
        <taxon>Metazoa</taxon>
        <taxon>Chordata</taxon>
        <taxon>Craniata</taxon>
        <taxon>Vertebrata</taxon>
        <taxon>Euteleostomi</taxon>
        <taxon>Archelosauria</taxon>
        <taxon>Testudinata</taxon>
        <taxon>Testudines</taxon>
        <taxon>Cryptodira</taxon>
        <taxon>Durocryptodira</taxon>
        <taxon>Americhelydia</taxon>
        <taxon>Chelydroidea</taxon>
        <taxon>Chelydridae</taxon>
        <taxon>Chelydra</taxon>
    </lineage>
</organism>
<evidence type="ECO:0000259" key="5">
    <source>
        <dbReference type="Pfam" id="PF07051"/>
    </source>
</evidence>
<dbReference type="Ensembl" id="ENSCSRT00000009821.1">
    <property type="protein sequence ID" value="ENSCSRP00000009484.1"/>
    <property type="gene ID" value="ENSCSRG00000007107.1"/>
</dbReference>
<dbReference type="InterPro" id="IPR040187">
    <property type="entry name" value="OCAD1/2"/>
</dbReference>
<keyword evidence="2" id="KW-0967">Endosome</keyword>
<comment type="similarity">
    <text evidence="3">Belongs to the OCIAD1 family.</text>
</comment>
<dbReference type="Proteomes" id="UP000694403">
    <property type="component" value="Unplaced"/>
</dbReference>
<dbReference type="AlphaFoldDB" id="A0A8C3S6K3"/>
<dbReference type="GO" id="GO:0005768">
    <property type="term" value="C:endosome"/>
    <property type="evidence" value="ECO:0007669"/>
    <property type="project" value="UniProtKB-SubCell"/>
</dbReference>